<organism evidence="2 3">
    <name type="scientific">Pandoravirus salinus</name>
    <dbReference type="NCBI Taxonomy" id="1349410"/>
    <lineage>
        <taxon>Viruses</taxon>
        <taxon>Pandoravirus</taxon>
    </lineage>
</organism>
<evidence type="ECO:0000313" key="3">
    <source>
        <dbReference type="Proteomes" id="UP000204584"/>
    </source>
</evidence>
<dbReference type="Gene3D" id="3.60.10.10">
    <property type="entry name" value="Endonuclease/exonuclease/phosphatase"/>
    <property type="match status" value="1"/>
</dbReference>
<name>S4VYB7_9VIRU</name>
<dbReference type="KEGG" id="vg:16607471"/>
<feature type="domain" description="Endonuclease/exonuclease/phosphatase" evidence="1">
    <location>
        <begin position="23"/>
        <end position="309"/>
    </location>
</feature>
<dbReference type="PANTHER" id="PTHR12121:SF36">
    <property type="entry name" value="ENDONUCLEASE_EXONUCLEASE_PHOSPHATASE DOMAIN-CONTAINING PROTEIN"/>
    <property type="match status" value="1"/>
</dbReference>
<dbReference type="GO" id="GO:0000175">
    <property type="term" value="F:3'-5'-RNA exonuclease activity"/>
    <property type="evidence" value="ECO:0007669"/>
    <property type="project" value="TreeGrafter"/>
</dbReference>
<reference evidence="2 3" key="1">
    <citation type="journal article" date="2013" name="Science">
        <title>Pandoraviruses: amoeba viruses with genomes up to 2.5 Mb reaching that of parasitic eukaryotes.</title>
        <authorList>
            <person name="Philippe N."/>
            <person name="Legendre M."/>
            <person name="Doutre G."/>
            <person name="Coute Y."/>
            <person name="Poirot O."/>
            <person name="Lescot M."/>
            <person name="Arslan D."/>
            <person name="Seltzer V."/>
            <person name="Bertaux L."/>
            <person name="Bruley C."/>
            <person name="Garin J."/>
            <person name="Claverie J.M."/>
            <person name="Abergel C."/>
        </authorList>
    </citation>
    <scope>NUCLEOTIDE SEQUENCE [LARGE SCALE GENOMIC DNA]</scope>
</reference>
<accession>S4VYB7</accession>
<keyword evidence="2" id="KW-0378">Hydrolase</keyword>
<dbReference type="PANTHER" id="PTHR12121">
    <property type="entry name" value="CARBON CATABOLITE REPRESSOR PROTEIN 4"/>
    <property type="match status" value="1"/>
</dbReference>
<dbReference type="GeneID" id="16607471"/>
<dbReference type="EMBL" id="KC977571">
    <property type="protein sequence ID" value="AGO85684.1"/>
    <property type="molecule type" value="Genomic_DNA"/>
</dbReference>
<dbReference type="InterPro" id="IPR005135">
    <property type="entry name" value="Endo/exonuclease/phosphatase"/>
</dbReference>
<keyword evidence="2" id="KW-0269">Exonuclease</keyword>
<keyword evidence="2" id="KW-0540">Nuclease</keyword>
<dbReference type="RefSeq" id="YP_008438763.1">
    <property type="nucleotide sequence ID" value="NC_022098.1"/>
</dbReference>
<dbReference type="Pfam" id="PF03372">
    <property type="entry name" value="Exo_endo_phos"/>
    <property type="match status" value="1"/>
</dbReference>
<protein>
    <submittedName>
        <fullName evidence="2">Exonuclease-Endonuclease-Phosphatase protein</fullName>
    </submittedName>
</protein>
<dbReference type="SUPFAM" id="SSF56219">
    <property type="entry name" value="DNase I-like"/>
    <property type="match status" value="1"/>
</dbReference>
<keyword evidence="3" id="KW-1185">Reference proteome</keyword>
<dbReference type="Proteomes" id="UP000204584">
    <property type="component" value="Segment"/>
</dbReference>
<dbReference type="InterPro" id="IPR036691">
    <property type="entry name" value="Endo/exonu/phosph_ase_sf"/>
</dbReference>
<sequence length="323" mass="35007">MHKNLHINPSAENGPQHTAVVVLQWNVDDAVREEAFEQSRWSNRVARIVALIGHHMPDIMCLQEVTQKAHRDDLIARLAPMGYDAAFGRRNTTTGCTSNLVAWKSDCFHLCATENLQLLSHADDHEIGTIPGDAFNSKGWGANLFVARLVECAPESVGGRMWLPARRLDVASTHFPVDGPSRDRCIAALCKWISQRDGDGDWIVAGDLNTFGDKGGPQQIASLADAAASAGGTLVGSTSVSDQTGETVAGTFFGFDHDRVRFPLGGALDALDHVAVGPAWQVDGVVSSTRSMLEPEPAEWSTTSLPSDHLPLLVHMRRRQPHA</sequence>
<evidence type="ECO:0000259" key="1">
    <source>
        <dbReference type="Pfam" id="PF03372"/>
    </source>
</evidence>
<evidence type="ECO:0000313" key="2">
    <source>
        <dbReference type="EMBL" id="AGO85684.1"/>
    </source>
</evidence>
<proteinExistence type="predicted"/>
<gene>
    <name evidence="2" type="ORF">psal_cds_1308</name>
</gene>
<dbReference type="InterPro" id="IPR050410">
    <property type="entry name" value="CCR4/nocturin_mRNA_transcr"/>
</dbReference>